<evidence type="ECO:0000256" key="1">
    <source>
        <dbReference type="ARBA" id="ARBA00022527"/>
    </source>
</evidence>
<dbReference type="InterPro" id="IPR000961">
    <property type="entry name" value="AGC-kinase_C"/>
</dbReference>
<dbReference type="InterPro" id="IPR011009">
    <property type="entry name" value="Kinase-like_dom_sf"/>
</dbReference>
<evidence type="ECO:0000313" key="8">
    <source>
        <dbReference type="EMBL" id="GMF10773.1"/>
    </source>
</evidence>
<evidence type="ECO:0000256" key="5">
    <source>
        <dbReference type="ARBA" id="ARBA00022840"/>
    </source>
</evidence>
<evidence type="ECO:0000256" key="4">
    <source>
        <dbReference type="ARBA" id="ARBA00022777"/>
    </source>
</evidence>
<dbReference type="Gene3D" id="1.10.510.10">
    <property type="entry name" value="Transferase(Phosphotransferase) domain 1"/>
    <property type="match status" value="1"/>
</dbReference>
<proteinExistence type="predicted"/>
<dbReference type="Proteomes" id="UP001165083">
    <property type="component" value="Unassembled WGS sequence"/>
</dbReference>
<protein>
    <submittedName>
        <fullName evidence="8">Unnamed protein product</fullName>
    </submittedName>
</protein>
<evidence type="ECO:0000256" key="2">
    <source>
        <dbReference type="ARBA" id="ARBA00022679"/>
    </source>
</evidence>
<evidence type="ECO:0000256" key="3">
    <source>
        <dbReference type="ARBA" id="ARBA00022741"/>
    </source>
</evidence>
<dbReference type="GO" id="GO:0005524">
    <property type="term" value="F:ATP binding"/>
    <property type="evidence" value="ECO:0007669"/>
    <property type="project" value="UniProtKB-KW"/>
</dbReference>
<dbReference type="AlphaFoldDB" id="A0A9W6TFK9"/>
<sequence length="176" mass="19854">MLEGEEYGTAADWWAFGAVLYELLTGLPPWYSQNAEEMRKQVLYTPLPFPNYISSEAKDLLQKLLDKNPNERLGSVLGGSDIQEHAFFRKVDWELVTFREIQPPIQPCETPDTMIEGSNFRDEFTNISLGSIDSSGGGTAFSESFKGFNFEAPEDRQIEYGYTRDASLPNSYGDTP</sequence>
<feature type="domain" description="Protein kinase" evidence="6">
    <location>
        <begin position="1"/>
        <end position="88"/>
    </location>
</feature>
<dbReference type="EMBL" id="BSXW01000054">
    <property type="protein sequence ID" value="GMF10773.1"/>
    <property type="molecule type" value="Genomic_DNA"/>
</dbReference>
<dbReference type="GO" id="GO:0004674">
    <property type="term" value="F:protein serine/threonine kinase activity"/>
    <property type="evidence" value="ECO:0007669"/>
    <property type="project" value="UniProtKB-KW"/>
</dbReference>
<dbReference type="OrthoDB" id="63267at2759"/>
<keyword evidence="9" id="KW-1185">Reference proteome</keyword>
<keyword evidence="3" id="KW-0547">Nucleotide-binding</keyword>
<dbReference type="PROSITE" id="PS50011">
    <property type="entry name" value="PROTEIN_KINASE_DOM"/>
    <property type="match status" value="1"/>
</dbReference>
<evidence type="ECO:0000259" key="7">
    <source>
        <dbReference type="PROSITE" id="PS51285"/>
    </source>
</evidence>
<keyword evidence="2" id="KW-0808">Transferase</keyword>
<keyword evidence="5" id="KW-0067">ATP-binding</keyword>
<dbReference type="InterPro" id="IPR000719">
    <property type="entry name" value="Prot_kinase_dom"/>
</dbReference>
<comment type="caution">
    <text evidence="8">The sequence shown here is derived from an EMBL/GenBank/DDBJ whole genome shotgun (WGS) entry which is preliminary data.</text>
</comment>
<accession>A0A9W6TFK9</accession>
<evidence type="ECO:0000259" key="6">
    <source>
        <dbReference type="PROSITE" id="PS50011"/>
    </source>
</evidence>
<keyword evidence="1" id="KW-0723">Serine/threonine-protein kinase</keyword>
<dbReference type="Pfam" id="PF00069">
    <property type="entry name" value="Pkinase"/>
    <property type="match status" value="1"/>
</dbReference>
<name>A0A9W6TFK9_9STRA</name>
<dbReference type="PANTHER" id="PTHR24351">
    <property type="entry name" value="RIBOSOMAL PROTEIN S6 KINASE"/>
    <property type="match status" value="1"/>
</dbReference>
<gene>
    <name evidence="8" type="ORF">Plil01_000154500</name>
</gene>
<keyword evidence="4" id="KW-0418">Kinase</keyword>
<dbReference type="PROSITE" id="PS51285">
    <property type="entry name" value="AGC_KINASE_CTER"/>
    <property type="match status" value="1"/>
</dbReference>
<feature type="domain" description="AGC-kinase C-terminal" evidence="7">
    <location>
        <begin position="89"/>
        <end position="160"/>
    </location>
</feature>
<reference evidence="8" key="1">
    <citation type="submission" date="2023-04" db="EMBL/GenBank/DDBJ databases">
        <title>Phytophthora lilii NBRC 32176.</title>
        <authorList>
            <person name="Ichikawa N."/>
            <person name="Sato H."/>
            <person name="Tonouchi N."/>
        </authorList>
    </citation>
    <scope>NUCLEOTIDE SEQUENCE</scope>
    <source>
        <strain evidence="8">NBRC 32176</strain>
    </source>
</reference>
<organism evidence="8 9">
    <name type="scientific">Phytophthora lilii</name>
    <dbReference type="NCBI Taxonomy" id="2077276"/>
    <lineage>
        <taxon>Eukaryota</taxon>
        <taxon>Sar</taxon>
        <taxon>Stramenopiles</taxon>
        <taxon>Oomycota</taxon>
        <taxon>Peronosporomycetes</taxon>
        <taxon>Peronosporales</taxon>
        <taxon>Peronosporaceae</taxon>
        <taxon>Phytophthora</taxon>
    </lineage>
</organism>
<evidence type="ECO:0000313" key="9">
    <source>
        <dbReference type="Proteomes" id="UP001165083"/>
    </source>
</evidence>
<dbReference type="SUPFAM" id="SSF56112">
    <property type="entry name" value="Protein kinase-like (PK-like)"/>
    <property type="match status" value="1"/>
</dbReference>